<accession>A0ABU0JE74</accession>
<reference evidence="2 3" key="1">
    <citation type="submission" date="2023-07" db="EMBL/GenBank/DDBJ databases">
        <title>Genomic Encyclopedia of Type Strains, Phase IV (KMG-IV): sequencing the most valuable type-strain genomes for metagenomic binning, comparative biology and taxonomic classification.</title>
        <authorList>
            <person name="Goeker M."/>
        </authorList>
    </citation>
    <scope>NUCLEOTIDE SEQUENCE [LARGE SCALE GENOMIC DNA]</scope>
    <source>
        <strain evidence="2 3">DSM 19619</strain>
    </source>
</reference>
<keyword evidence="3" id="KW-1185">Reference proteome</keyword>
<evidence type="ECO:0000313" key="2">
    <source>
        <dbReference type="EMBL" id="MDQ0471718.1"/>
    </source>
</evidence>
<dbReference type="RefSeq" id="WP_307277339.1">
    <property type="nucleotide sequence ID" value="NZ_JAUSVX010000009.1"/>
</dbReference>
<organism evidence="2 3">
    <name type="scientific">Labrys wisconsinensis</name>
    <dbReference type="NCBI Taxonomy" id="425677"/>
    <lineage>
        <taxon>Bacteria</taxon>
        <taxon>Pseudomonadati</taxon>
        <taxon>Pseudomonadota</taxon>
        <taxon>Alphaproteobacteria</taxon>
        <taxon>Hyphomicrobiales</taxon>
        <taxon>Xanthobacteraceae</taxon>
        <taxon>Labrys</taxon>
    </lineage>
</organism>
<name>A0ABU0JE74_9HYPH</name>
<dbReference type="PANTHER" id="PTHR34322">
    <property type="entry name" value="TRANSPOSASE, Y1_TNP DOMAIN-CONTAINING"/>
    <property type="match status" value="1"/>
</dbReference>
<dbReference type="InterPro" id="IPR036515">
    <property type="entry name" value="Transposase_17_sf"/>
</dbReference>
<comment type="caution">
    <text evidence="2">The sequence shown here is derived from an EMBL/GenBank/DDBJ whole genome shotgun (WGS) entry which is preliminary data.</text>
</comment>
<proteinExistence type="predicted"/>
<protein>
    <submittedName>
        <fullName evidence="2">Transposase</fullName>
    </submittedName>
</protein>
<evidence type="ECO:0000313" key="3">
    <source>
        <dbReference type="Proteomes" id="UP001242480"/>
    </source>
</evidence>
<sequence>MARLARVVIPGLPHHVTQRGNGRQRTFFGEEDYQFYLACLAAGCRAAEVEVWGWCLMPSHVHLILVPSDADGLRRALAPAHRRYAGTIHARRKRTGHFWQGRYGAVAMDEDYLAAALRYVALNPVRARLVRAAQDWRWSSTQAHLTGTDDGLTALEPVRRRFGSFADLLDRGPDAEMFDRLRAAESIGRPLGDEAFLDRIEAITGRSLRRGKPGPKPKGDEA</sequence>
<dbReference type="SUPFAM" id="SSF143422">
    <property type="entry name" value="Transposase IS200-like"/>
    <property type="match status" value="1"/>
</dbReference>
<dbReference type="InterPro" id="IPR002686">
    <property type="entry name" value="Transposase_17"/>
</dbReference>
<dbReference type="PROSITE" id="PS50007">
    <property type="entry name" value="PIPLC_X_DOMAIN"/>
    <property type="match status" value="1"/>
</dbReference>
<dbReference type="Proteomes" id="UP001242480">
    <property type="component" value="Unassembled WGS sequence"/>
</dbReference>
<dbReference type="Gene3D" id="3.30.70.1290">
    <property type="entry name" value="Transposase IS200-like"/>
    <property type="match status" value="1"/>
</dbReference>
<dbReference type="PANTHER" id="PTHR34322:SF2">
    <property type="entry name" value="TRANSPOSASE IS200-LIKE DOMAIN-CONTAINING PROTEIN"/>
    <property type="match status" value="1"/>
</dbReference>
<dbReference type="EMBL" id="JAUSVX010000009">
    <property type="protein sequence ID" value="MDQ0471718.1"/>
    <property type="molecule type" value="Genomic_DNA"/>
</dbReference>
<feature type="domain" description="Transposase IS200-like" evidence="1">
    <location>
        <begin position="9"/>
        <end position="123"/>
    </location>
</feature>
<dbReference type="SMART" id="SM01321">
    <property type="entry name" value="Y1_Tnp"/>
    <property type="match status" value="1"/>
</dbReference>
<dbReference type="Pfam" id="PF01797">
    <property type="entry name" value="Y1_Tnp"/>
    <property type="match status" value="1"/>
</dbReference>
<gene>
    <name evidence="2" type="ORF">QO011_004743</name>
</gene>
<evidence type="ECO:0000259" key="1">
    <source>
        <dbReference type="SMART" id="SM01321"/>
    </source>
</evidence>